<name>A0ABS6NQC5_9BURK</name>
<keyword evidence="3" id="KW-1185">Reference proteome</keyword>
<evidence type="ECO:0000259" key="1">
    <source>
        <dbReference type="Pfam" id="PF12323"/>
    </source>
</evidence>
<accession>A0ABS6NQC5</accession>
<protein>
    <submittedName>
        <fullName evidence="2">Helix-turn-helix domain-containing protein</fullName>
    </submittedName>
</protein>
<evidence type="ECO:0000313" key="3">
    <source>
        <dbReference type="Proteomes" id="UP000722165"/>
    </source>
</evidence>
<dbReference type="Proteomes" id="UP000722165">
    <property type="component" value="Unassembled WGS sequence"/>
</dbReference>
<dbReference type="InterPro" id="IPR021027">
    <property type="entry name" value="Transposase_put_HTH"/>
</dbReference>
<comment type="caution">
    <text evidence="2">The sequence shown here is derived from an EMBL/GenBank/DDBJ whole genome shotgun (WGS) entry which is preliminary data.</text>
</comment>
<dbReference type="Pfam" id="PF12323">
    <property type="entry name" value="HTH_OrfB_IS605"/>
    <property type="match status" value="1"/>
</dbReference>
<reference evidence="2 3" key="1">
    <citation type="submission" date="2021-06" db="EMBL/GenBank/DDBJ databases">
        <authorList>
            <person name="Lu T."/>
            <person name="Wang Q."/>
            <person name="Han X."/>
        </authorList>
    </citation>
    <scope>NUCLEOTIDE SEQUENCE [LARGE SCALE GENOMIC DNA]</scope>
    <source>
        <strain evidence="2 3">LAM0050</strain>
    </source>
</reference>
<feature type="domain" description="Transposase putative helix-turn-helix" evidence="1">
    <location>
        <begin position="1"/>
        <end position="21"/>
    </location>
</feature>
<proteinExistence type="predicted"/>
<organism evidence="2 3">
    <name type="scientific">Advenella alkanexedens</name>
    <dbReference type="NCBI Taxonomy" id="1481665"/>
    <lineage>
        <taxon>Bacteria</taxon>
        <taxon>Pseudomonadati</taxon>
        <taxon>Pseudomonadota</taxon>
        <taxon>Betaproteobacteria</taxon>
        <taxon>Burkholderiales</taxon>
        <taxon>Alcaligenaceae</taxon>
    </lineage>
</organism>
<dbReference type="EMBL" id="JAHSPR010000008">
    <property type="protein sequence ID" value="MBV4397788.1"/>
    <property type="molecule type" value="Genomic_DNA"/>
</dbReference>
<evidence type="ECO:0000313" key="2">
    <source>
        <dbReference type="EMBL" id="MBV4397788.1"/>
    </source>
</evidence>
<gene>
    <name evidence="2" type="ORF">KU392_11070</name>
</gene>
<sequence length="26" mass="2987">MRSFAGSCRYVYNQALHLQQEPTEAS</sequence>